<protein>
    <submittedName>
        <fullName evidence="1">Uncharacterized protein</fullName>
    </submittedName>
</protein>
<reference evidence="1" key="1">
    <citation type="submission" date="2014-11" db="EMBL/GenBank/DDBJ databases">
        <authorList>
            <person name="Amaro Gonzalez C."/>
        </authorList>
    </citation>
    <scope>NUCLEOTIDE SEQUENCE</scope>
</reference>
<evidence type="ECO:0000313" key="1">
    <source>
        <dbReference type="EMBL" id="JAH32052.1"/>
    </source>
</evidence>
<sequence>MFLVPAAPEQSLLQMQLAKRMLGTQCPCFPGNTPVNVQSSMVLGLHKMGHTVNSILPK</sequence>
<reference evidence="1" key="2">
    <citation type="journal article" date="2015" name="Fish Shellfish Immunol.">
        <title>Early steps in the European eel (Anguilla anguilla)-Vibrio vulnificus interaction in the gills: Role of the RtxA13 toxin.</title>
        <authorList>
            <person name="Callol A."/>
            <person name="Pajuelo D."/>
            <person name="Ebbesson L."/>
            <person name="Teles M."/>
            <person name="MacKenzie S."/>
            <person name="Amaro C."/>
        </authorList>
    </citation>
    <scope>NUCLEOTIDE SEQUENCE</scope>
</reference>
<dbReference type="AlphaFoldDB" id="A0A0E9RT78"/>
<dbReference type="EMBL" id="GBXM01076525">
    <property type="protein sequence ID" value="JAH32052.1"/>
    <property type="molecule type" value="Transcribed_RNA"/>
</dbReference>
<proteinExistence type="predicted"/>
<name>A0A0E9RT78_ANGAN</name>
<organism evidence="1">
    <name type="scientific">Anguilla anguilla</name>
    <name type="common">European freshwater eel</name>
    <name type="synonym">Muraena anguilla</name>
    <dbReference type="NCBI Taxonomy" id="7936"/>
    <lineage>
        <taxon>Eukaryota</taxon>
        <taxon>Metazoa</taxon>
        <taxon>Chordata</taxon>
        <taxon>Craniata</taxon>
        <taxon>Vertebrata</taxon>
        <taxon>Euteleostomi</taxon>
        <taxon>Actinopterygii</taxon>
        <taxon>Neopterygii</taxon>
        <taxon>Teleostei</taxon>
        <taxon>Anguilliformes</taxon>
        <taxon>Anguillidae</taxon>
        <taxon>Anguilla</taxon>
    </lineage>
</organism>
<accession>A0A0E9RT78</accession>